<evidence type="ECO:0000313" key="5">
    <source>
        <dbReference type="Proteomes" id="UP000178953"/>
    </source>
</evidence>
<protein>
    <recommendedName>
        <fullName evidence="3">N-acetyltransferase domain-containing protein</fullName>
    </recommendedName>
</protein>
<sequence>MAVRLYPSPTAFLPVARLVYRTDPVRYTSELTALRTAGDDGLFLSVLDGVGVVGAALQTPGDALLVSGLDPAMVEQAVAAFGTTAGSRLPAVRGTTAPATAFVHEWRESGRGDPQSSIARTLYRLGDLHPPTDVPGTGGLAGAADDDTVLEWLDGFFADAFDAAPDPPARRRYLDGIRAAGGDVLLWMLDGTAVSMARVHAPAAGVSRIGPVYTPPEARGRGFGAAVTAAACAQAFRRGARDVVLYADHANPGANRIYRRLGFRAVAETIEYRY</sequence>
<gene>
    <name evidence="4" type="ORF">BEL07_12350</name>
</gene>
<dbReference type="Proteomes" id="UP000178953">
    <property type="component" value="Unassembled WGS sequence"/>
</dbReference>
<dbReference type="RefSeq" id="WP_070353399.1">
    <property type="nucleotide sequence ID" value="NZ_CP043474.1"/>
</dbReference>
<keyword evidence="1" id="KW-0808">Transferase</keyword>
<dbReference type="InterPro" id="IPR050832">
    <property type="entry name" value="Bact_Acetyltransf"/>
</dbReference>
<proteinExistence type="predicted"/>
<dbReference type="InterPro" id="IPR016181">
    <property type="entry name" value="Acyl_CoA_acyltransferase"/>
</dbReference>
<feature type="domain" description="N-acetyltransferase" evidence="3">
    <location>
        <begin position="126"/>
        <end position="274"/>
    </location>
</feature>
<name>A0A1E8Q5R8_9MYCO</name>
<evidence type="ECO:0000256" key="2">
    <source>
        <dbReference type="ARBA" id="ARBA00023315"/>
    </source>
</evidence>
<dbReference type="PROSITE" id="PS51186">
    <property type="entry name" value="GNAT"/>
    <property type="match status" value="1"/>
</dbReference>
<evidence type="ECO:0000313" key="4">
    <source>
        <dbReference type="EMBL" id="OFJ53399.1"/>
    </source>
</evidence>
<keyword evidence="2" id="KW-0012">Acyltransferase</keyword>
<keyword evidence="5" id="KW-1185">Reference proteome</keyword>
<dbReference type="EMBL" id="MCHX01000025">
    <property type="protein sequence ID" value="OFJ53399.1"/>
    <property type="molecule type" value="Genomic_DNA"/>
</dbReference>
<dbReference type="Gene3D" id="3.40.630.30">
    <property type="match status" value="1"/>
</dbReference>
<dbReference type="PANTHER" id="PTHR43877">
    <property type="entry name" value="AMINOALKYLPHOSPHONATE N-ACETYLTRANSFERASE-RELATED-RELATED"/>
    <property type="match status" value="1"/>
</dbReference>
<organism evidence="4 5">
    <name type="scientific">Mycolicibacterium grossiae</name>
    <dbReference type="NCBI Taxonomy" id="1552759"/>
    <lineage>
        <taxon>Bacteria</taxon>
        <taxon>Bacillati</taxon>
        <taxon>Actinomycetota</taxon>
        <taxon>Actinomycetes</taxon>
        <taxon>Mycobacteriales</taxon>
        <taxon>Mycobacteriaceae</taxon>
        <taxon>Mycolicibacterium</taxon>
    </lineage>
</organism>
<dbReference type="OrthoDB" id="3174529at2"/>
<dbReference type="AlphaFoldDB" id="A0A1E8Q5R8"/>
<reference evidence="4 5" key="1">
    <citation type="submission" date="2016-09" db="EMBL/GenBank/DDBJ databases">
        <title>genome sequence of Mycobacterium sp. 739 SCH.</title>
        <authorList>
            <person name="Greninger A.L."/>
            <person name="Qin X."/>
            <person name="Jerome K."/>
            <person name="Vora S."/>
            <person name="Quinn K."/>
        </authorList>
    </citation>
    <scope>NUCLEOTIDE SEQUENCE [LARGE SCALE GENOMIC DNA]</scope>
    <source>
        <strain evidence="4 5">SCH</strain>
    </source>
</reference>
<dbReference type="GO" id="GO:0016747">
    <property type="term" value="F:acyltransferase activity, transferring groups other than amino-acyl groups"/>
    <property type="evidence" value="ECO:0007669"/>
    <property type="project" value="InterPro"/>
</dbReference>
<accession>A0A1E8Q5R8</accession>
<dbReference type="Pfam" id="PF00583">
    <property type="entry name" value="Acetyltransf_1"/>
    <property type="match status" value="1"/>
</dbReference>
<comment type="caution">
    <text evidence="4">The sequence shown here is derived from an EMBL/GenBank/DDBJ whole genome shotgun (WGS) entry which is preliminary data.</text>
</comment>
<evidence type="ECO:0000256" key="1">
    <source>
        <dbReference type="ARBA" id="ARBA00022679"/>
    </source>
</evidence>
<evidence type="ECO:0000259" key="3">
    <source>
        <dbReference type="PROSITE" id="PS51186"/>
    </source>
</evidence>
<dbReference type="InterPro" id="IPR000182">
    <property type="entry name" value="GNAT_dom"/>
</dbReference>
<dbReference type="SUPFAM" id="SSF55729">
    <property type="entry name" value="Acyl-CoA N-acyltransferases (Nat)"/>
    <property type="match status" value="1"/>
</dbReference>